<name>A0A084JIQ8_9CLOT</name>
<reference evidence="6 7" key="1">
    <citation type="submission" date="2014-07" db="EMBL/GenBank/DDBJ databases">
        <title>Draft genome of Clostridium sulfidigenes 113A isolated from sediments associated with methane hydrate from Krishna Godavari basin.</title>
        <authorList>
            <person name="Honkalas V.S."/>
            <person name="Dabir A.P."/>
            <person name="Arora P."/>
            <person name="Dhakephalkar P.K."/>
        </authorList>
    </citation>
    <scope>NUCLEOTIDE SEQUENCE [LARGE SCALE GENOMIC DNA]</scope>
    <source>
        <strain evidence="6 7">113A</strain>
    </source>
</reference>
<dbReference type="PANTHER" id="PTHR30249:SF0">
    <property type="entry name" value="PLASTIDAL GLYCOLATE_GLYCERATE TRANSLOCATOR 1, CHLOROPLASTIC"/>
    <property type="match status" value="1"/>
</dbReference>
<evidence type="ECO:0000256" key="3">
    <source>
        <dbReference type="ARBA" id="ARBA00022989"/>
    </source>
</evidence>
<dbReference type="EMBL" id="JPMD01000001">
    <property type="protein sequence ID" value="KEZ88842.1"/>
    <property type="molecule type" value="Genomic_DNA"/>
</dbReference>
<evidence type="ECO:0000256" key="4">
    <source>
        <dbReference type="ARBA" id="ARBA00023136"/>
    </source>
</evidence>
<feature type="transmembrane region" description="Helical" evidence="5">
    <location>
        <begin position="147"/>
        <end position="166"/>
    </location>
</feature>
<dbReference type="eggNOG" id="COG1346">
    <property type="taxonomic scope" value="Bacteria"/>
</dbReference>
<organism evidence="6 7">
    <name type="scientific">Clostridium sulfidigenes</name>
    <dbReference type="NCBI Taxonomy" id="318464"/>
    <lineage>
        <taxon>Bacteria</taxon>
        <taxon>Bacillati</taxon>
        <taxon>Bacillota</taxon>
        <taxon>Clostridia</taxon>
        <taxon>Eubacteriales</taxon>
        <taxon>Clostridiaceae</taxon>
        <taxon>Clostridium</taxon>
    </lineage>
</organism>
<evidence type="ECO:0000256" key="1">
    <source>
        <dbReference type="ARBA" id="ARBA00004141"/>
    </source>
</evidence>
<feature type="transmembrane region" description="Helical" evidence="5">
    <location>
        <begin position="206"/>
        <end position="227"/>
    </location>
</feature>
<dbReference type="Pfam" id="PF04172">
    <property type="entry name" value="LrgB"/>
    <property type="match status" value="1"/>
</dbReference>
<evidence type="ECO:0000313" key="6">
    <source>
        <dbReference type="EMBL" id="KEZ88842.1"/>
    </source>
</evidence>
<evidence type="ECO:0000256" key="5">
    <source>
        <dbReference type="SAM" id="Phobius"/>
    </source>
</evidence>
<evidence type="ECO:0000313" key="7">
    <source>
        <dbReference type="Proteomes" id="UP000028542"/>
    </source>
</evidence>
<keyword evidence="3 5" id="KW-1133">Transmembrane helix</keyword>
<dbReference type="GO" id="GO:0016020">
    <property type="term" value="C:membrane"/>
    <property type="evidence" value="ECO:0007669"/>
    <property type="project" value="UniProtKB-SubCell"/>
</dbReference>
<comment type="subcellular location">
    <subcellularLocation>
        <location evidence="1">Membrane</location>
        <topology evidence="1">Multi-pass membrane protein</topology>
    </subcellularLocation>
</comment>
<protein>
    <submittedName>
        <fullName evidence="6">Membrane protein</fullName>
    </submittedName>
</protein>
<keyword evidence="4 5" id="KW-0472">Membrane</keyword>
<feature type="transmembrane region" description="Helical" evidence="5">
    <location>
        <begin position="33"/>
        <end position="53"/>
    </location>
</feature>
<feature type="transmembrane region" description="Helical" evidence="5">
    <location>
        <begin position="6"/>
        <end position="26"/>
    </location>
</feature>
<sequence>MKDLLCNSAFFGVVISILGYEIGLFLKKKFNNGIFNPLLISILFVMASLVIFKVDFESYNNGAKYLSYLLTPATVCLAIPLYEQLDLLKNNFKAIILGIFSGVAASLISVFLFALLFQFTHEQYVTLLPKSITTAIGMGISEELNGIVTITVAVIIVTGIIGNILAEVICKVFHIHEPIAKGIAIGTSSHAIGTAKAMEIGEIEGAMSGLAIAVAGLFTVIGASIFANLL</sequence>
<keyword evidence="2 5" id="KW-0812">Transmembrane</keyword>
<keyword evidence="7" id="KW-1185">Reference proteome</keyword>
<accession>A0A084JIQ8</accession>
<dbReference type="STRING" id="318464.IO99_01385"/>
<gene>
    <name evidence="6" type="ORF">IO99_01385</name>
</gene>
<feature type="transmembrane region" description="Helical" evidence="5">
    <location>
        <begin position="94"/>
        <end position="119"/>
    </location>
</feature>
<dbReference type="InterPro" id="IPR007300">
    <property type="entry name" value="CidB/LrgB"/>
</dbReference>
<dbReference type="Proteomes" id="UP000028542">
    <property type="component" value="Unassembled WGS sequence"/>
</dbReference>
<dbReference type="AlphaFoldDB" id="A0A084JIQ8"/>
<dbReference type="RefSeq" id="WP_035129275.1">
    <property type="nucleotide sequence ID" value="NZ_JPMD01000001.1"/>
</dbReference>
<evidence type="ECO:0000256" key="2">
    <source>
        <dbReference type="ARBA" id="ARBA00022692"/>
    </source>
</evidence>
<dbReference type="PANTHER" id="PTHR30249">
    <property type="entry name" value="PUTATIVE SEROTONIN TRANSPORTER"/>
    <property type="match status" value="1"/>
</dbReference>
<comment type="caution">
    <text evidence="6">The sequence shown here is derived from an EMBL/GenBank/DDBJ whole genome shotgun (WGS) entry which is preliminary data.</text>
</comment>
<feature type="transmembrane region" description="Helical" evidence="5">
    <location>
        <begin position="65"/>
        <end position="82"/>
    </location>
</feature>
<proteinExistence type="predicted"/>